<dbReference type="EMBL" id="CU466930">
    <property type="protein sequence ID" value="CAO81662.1"/>
    <property type="molecule type" value="Genomic_DNA"/>
</dbReference>
<dbReference type="Pfam" id="PF08859">
    <property type="entry name" value="DGC"/>
    <property type="match status" value="1"/>
</dbReference>
<dbReference type="eggNOG" id="COG4273">
    <property type="taxonomic scope" value="Bacteria"/>
</dbReference>
<protein>
    <recommendedName>
        <fullName evidence="3">DGC domain protein</fullName>
    </recommendedName>
</protein>
<evidence type="ECO:0008006" key="3">
    <source>
        <dbReference type="Google" id="ProtNLM"/>
    </source>
</evidence>
<organism evidence="1 2">
    <name type="scientific">Cloacimonas acidaminovorans (strain Evry)</name>
    <dbReference type="NCBI Taxonomy" id="459349"/>
    <lineage>
        <taxon>Bacteria</taxon>
        <taxon>Pseudomonadati</taxon>
        <taxon>Candidatus Cloacimonadota</taxon>
        <taxon>Candidatus Cloacimonadia</taxon>
        <taxon>Candidatus Cloacimonadales</taxon>
        <taxon>Candidatus Cloacimonadaceae</taxon>
        <taxon>Candidatus Cloacimonas</taxon>
    </lineage>
</organism>
<evidence type="ECO:0000313" key="2">
    <source>
        <dbReference type="Proteomes" id="UP000002019"/>
    </source>
</evidence>
<dbReference type="AlphaFoldDB" id="B0VJK2"/>
<dbReference type="HOGENOM" id="CLU_143943_3_2_0"/>
<dbReference type="STRING" id="459349.CLOAM1833"/>
<sequence length="88" mass="9864">MHLKNQYKMGCTSGVAAGEFEVQNTIQQEGNQDLVIDGCPIACVQKILEQKGIKGFKHIIVTEFGIDKEATFDFEPAIIIQMIDKIMY</sequence>
<accession>B0VJK2</accession>
<gene>
    <name evidence="1" type="ordered locus">CLOAM1833</name>
</gene>
<dbReference type="KEGG" id="caci:CLOAM1833"/>
<proteinExistence type="predicted"/>
<evidence type="ECO:0000313" key="1">
    <source>
        <dbReference type="EMBL" id="CAO81662.1"/>
    </source>
</evidence>
<keyword evidence="2" id="KW-1185">Reference proteome</keyword>
<dbReference type="Proteomes" id="UP000002019">
    <property type="component" value="Chromosome"/>
</dbReference>
<dbReference type="InterPro" id="IPR014958">
    <property type="entry name" value="DGC"/>
</dbReference>
<name>B0VJK2_CLOAI</name>
<reference evidence="1 2" key="1">
    <citation type="journal article" date="2008" name="J. Bacteriol.">
        <title>'Candidatus Cloacamonas acidaminovorans': genome sequence reconstruction provides a first glimpse of a new bacterial division.</title>
        <authorList>
            <person name="Pelletier E."/>
            <person name="Kreimeyer A."/>
            <person name="Bocs S."/>
            <person name="Rouy Z."/>
            <person name="Gyapay G."/>
            <person name="Chouari R."/>
            <person name="Riviere D."/>
            <person name="Ganesan A."/>
            <person name="Daegelen P."/>
            <person name="Sghir A."/>
            <person name="Cohen G.N."/>
            <person name="Medigue C."/>
            <person name="Weissenbach J."/>
            <person name="Le Paslier D."/>
        </authorList>
    </citation>
    <scope>NUCLEOTIDE SEQUENCE [LARGE SCALE GENOMIC DNA]</scope>
    <source>
        <strain evidence="2">Evry</strain>
    </source>
</reference>